<reference evidence="1" key="1">
    <citation type="submission" date="2014-09" db="EMBL/GenBank/DDBJ databases">
        <authorList>
            <person name="Magalhaes I.L.F."/>
            <person name="Oliveira U."/>
            <person name="Santos F.R."/>
            <person name="Vidigal T.H.D.A."/>
            <person name="Brescovit A.D."/>
            <person name="Santos A.J."/>
        </authorList>
    </citation>
    <scope>NUCLEOTIDE SEQUENCE</scope>
    <source>
        <tissue evidence="1">Shoot tissue taken approximately 20 cm above the soil surface</tissue>
    </source>
</reference>
<organism evidence="1">
    <name type="scientific">Arundo donax</name>
    <name type="common">Giant reed</name>
    <name type="synonym">Donax arundinaceus</name>
    <dbReference type="NCBI Taxonomy" id="35708"/>
    <lineage>
        <taxon>Eukaryota</taxon>
        <taxon>Viridiplantae</taxon>
        <taxon>Streptophyta</taxon>
        <taxon>Embryophyta</taxon>
        <taxon>Tracheophyta</taxon>
        <taxon>Spermatophyta</taxon>
        <taxon>Magnoliopsida</taxon>
        <taxon>Liliopsida</taxon>
        <taxon>Poales</taxon>
        <taxon>Poaceae</taxon>
        <taxon>PACMAD clade</taxon>
        <taxon>Arundinoideae</taxon>
        <taxon>Arundineae</taxon>
        <taxon>Arundo</taxon>
    </lineage>
</organism>
<dbReference type="EMBL" id="GBRH01228821">
    <property type="protein sequence ID" value="JAD69074.1"/>
    <property type="molecule type" value="Transcribed_RNA"/>
</dbReference>
<evidence type="ECO:0000313" key="1">
    <source>
        <dbReference type="EMBL" id="JAD69074.1"/>
    </source>
</evidence>
<dbReference type="AlphaFoldDB" id="A0A0A9BYH7"/>
<accession>A0A0A9BYH7</accession>
<sequence length="34" mass="3961">MLEKNMHTNRCEYIKELTSIIIYNNSTTDNINGS</sequence>
<reference evidence="1" key="2">
    <citation type="journal article" date="2015" name="Data Brief">
        <title>Shoot transcriptome of the giant reed, Arundo donax.</title>
        <authorList>
            <person name="Barrero R.A."/>
            <person name="Guerrero F.D."/>
            <person name="Moolhuijzen P."/>
            <person name="Goolsby J.A."/>
            <person name="Tidwell J."/>
            <person name="Bellgard S.E."/>
            <person name="Bellgard M.I."/>
        </authorList>
    </citation>
    <scope>NUCLEOTIDE SEQUENCE</scope>
    <source>
        <tissue evidence="1">Shoot tissue taken approximately 20 cm above the soil surface</tissue>
    </source>
</reference>
<name>A0A0A9BYH7_ARUDO</name>
<protein>
    <submittedName>
        <fullName evidence="1">Uncharacterized protein</fullName>
    </submittedName>
</protein>
<proteinExistence type="predicted"/>